<sequence length="162" mass="17876">MARWHLAQMNVGTLLGDMGDPAVQPFFDALAGINALAESSEGFVWRLKDDGSGNATSIAVASDPRFIVNMSVWESAEALFDFVYRSAHTAIMAQRRQFFAKAPEGTAYQVLWWVPEGSEPSINDGLAKLWHLDRYGPTPLAFTFKQRFPAPDVEEQAAVALL</sequence>
<accession>A0A328NZH0</accession>
<dbReference type="RefSeq" id="WP_111983953.1">
    <property type="nucleotide sequence ID" value="NZ_NFZS01000004.1"/>
</dbReference>
<dbReference type="OrthoDB" id="2376237at2"/>
<dbReference type="EMBL" id="NFZS01000004">
    <property type="protein sequence ID" value="RAO75478.1"/>
    <property type="molecule type" value="Genomic_DNA"/>
</dbReference>
<dbReference type="Proteomes" id="UP000248926">
    <property type="component" value="Unassembled WGS sequence"/>
</dbReference>
<reference evidence="2 3" key="1">
    <citation type="journal article" date="2018" name="Genet. Mol. Biol.">
        <title>The genome sequence of Dyella jiangningensis FCAV SCS01 from a lignocellulose-decomposing microbial consortium metagenome reveals potential for biotechnological applications.</title>
        <authorList>
            <person name="Desiderato J.G."/>
            <person name="Alvarenga D.O."/>
            <person name="Constancio M.T.L."/>
            <person name="Alves L.M.C."/>
            <person name="Varani A.M."/>
        </authorList>
    </citation>
    <scope>NUCLEOTIDE SEQUENCE [LARGE SCALE GENOMIC DNA]</scope>
    <source>
        <strain evidence="2 3">FCAV SCS01</strain>
    </source>
</reference>
<dbReference type="SUPFAM" id="SSF54909">
    <property type="entry name" value="Dimeric alpha+beta barrel"/>
    <property type="match status" value="1"/>
</dbReference>
<dbReference type="InterPro" id="IPR021708">
    <property type="entry name" value="DUF3291"/>
</dbReference>
<dbReference type="AlphaFoldDB" id="A0A328NZH0"/>
<dbReference type="Pfam" id="PF11695">
    <property type="entry name" value="DUF3291"/>
    <property type="match status" value="1"/>
</dbReference>
<evidence type="ECO:0000313" key="3">
    <source>
        <dbReference type="Proteomes" id="UP000248926"/>
    </source>
</evidence>
<proteinExistence type="predicted"/>
<organism evidence="2 3">
    <name type="scientific">Dyella jiangningensis</name>
    <dbReference type="NCBI Taxonomy" id="1379159"/>
    <lineage>
        <taxon>Bacteria</taxon>
        <taxon>Pseudomonadati</taxon>
        <taxon>Pseudomonadota</taxon>
        <taxon>Gammaproteobacteria</taxon>
        <taxon>Lysobacterales</taxon>
        <taxon>Rhodanobacteraceae</taxon>
        <taxon>Dyella</taxon>
    </lineage>
</organism>
<evidence type="ECO:0000313" key="2">
    <source>
        <dbReference type="EMBL" id="RAO75478.1"/>
    </source>
</evidence>
<comment type="caution">
    <text evidence="2">The sequence shown here is derived from an EMBL/GenBank/DDBJ whole genome shotgun (WGS) entry which is preliminary data.</text>
</comment>
<keyword evidence="3" id="KW-1185">Reference proteome</keyword>
<protein>
    <recommendedName>
        <fullName evidence="1">DUF3291 domain-containing protein</fullName>
    </recommendedName>
</protein>
<gene>
    <name evidence="2" type="ORF">CA260_15515</name>
</gene>
<feature type="domain" description="DUF3291" evidence="1">
    <location>
        <begin position="6"/>
        <end position="146"/>
    </location>
</feature>
<name>A0A328NZH0_9GAMM</name>
<evidence type="ECO:0000259" key="1">
    <source>
        <dbReference type="Pfam" id="PF11695"/>
    </source>
</evidence>
<dbReference type="InterPro" id="IPR011008">
    <property type="entry name" value="Dimeric_a/b-barrel"/>
</dbReference>